<keyword evidence="10 16" id="KW-1133">Transmembrane helix</keyword>
<evidence type="ECO:0000256" key="13">
    <source>
        <dbReference type="ARBA" id="ARBA00023239"/>
    </source>
</evidence>
<dbReference type="GO" id="GO:0007189">
    <property type="term" value="P:adenylate cyclase-activating G protein-coupled receptor signaling pathway"/>
    <property type="evidence" value="ECO:0007669"/>
    <property type="project" value="TreeGrafter"/>
</dbReference>
<dbReference type="AlphaFoldDB" id="A0A6N8J1A1"/>
<dbReference type="InterPro" id="IPR001054">
    <property type="entry name" value="A/G_cyclase"/>
</dbReference>
<name>A0A6N8J1A1_9BURK</name>
<evidence type="ECO:0000256" key="6">
    <source>
        <dbReference type="ARBA" id="ARBA00022723"/>
    </source>
</evidence>
<evidence type="ECO:0000256" key="9">
    <source>
        <dbReference type="ARBA" id="ARBA00022842"/>
    </source>
</evidence>
<evidence type="ECO:0000256" key="12">
    <source>
        <dbReference type="ARBA" id="ARBA00023136"/>
    </source>
</evidence>
<dbReference type="GO" id="GO:0004016">
    <property type="term" value="F:adenylate cyclase activity"/>
    <property type="evidence" value="ECO:0007669"/>
    <property type="project" value="UniProtKB-EC"/>
</dbReference>
<gene>
    <name evidence="18" type="ORF">GON04_25420</name>
</gene>
<dbReference type="InterPro" id="IPR018297">
    <property type="entry name" value="A/G_cyclase_CS"/>
</dbReference>
<evidence type="ECO:0000256" key="14">
    <source>
        <dbReference type="RuleBase" id="RU000405"/>
    </source>
</evidence>
<feature type="domain" description="Guanylate cyclase" evidence="17">
    <location>
        <begin position="231"/>
        <end position="352"/>
    </location>
</feature>
<evidence type="ECO:0000256" key="7">
    <source>
        <dbReference type="ARBA" id="ARBA00022741"/>
    </source>
</evidence>
<evidence type="ECO:0000256" key="2">
    <source>
        <dbReference type="ARBA" id="ARBA00001946"/>
    </source>
</evidence>
<feature type="transmembrane region" description="Helical" evidence="16">
    <location>
        <begin position="55"/>
        <end position="72"/>
    </location>
</feature>
<keyword evidence="6" id="KW-0479">Metal-binding</keyword>
<feature type="transmembrane region" description="Helical" evidence="16">
    <location>
        <begin position="24"/>
        <end position="43"/>
    </location>
</feature>
<evidence type="ECO:0000256" key="15">
    <source>
        <dbReference type="SAM" id="MobiDB-lite"/>
    </source>
</evidence>
<evidence type="ECO:0000256" key="10">
    <source>
        <dbReference type="ARBA" id="ARBA00022989"/>
    </source>
</evidence>
<keyword evidence="11" id="KW-0115">cAMP biosynthesis</keyword>
<feature type="region of interest" description="Disordered" evidence="15">
    <location>
        <begin position="401"/>
        <end position="434"/>
    </location>
</feature>
<keyword evidence="9" id="KW-0460">Magnesium</keyword>
<keyword evidence="13 14" id="KW-0456">Lyase</keyword>
<dbReference type="PANTHER" id="PTHR45627:SF12">
    <property type="entry name" value="ADENYLATE CYCLASE TYPE 2"/>
    <property type="match status" value="1"/>
</dbReference>
<dbReference type="PROSITE" id="PS00452">
    <property type="entry name" value="GUANYLATE_CYCLASE_1"/>
    <property type="match status" value="1"/>
</dbReference>
<keyword evidence="19" id="KW-1185">Reference proteome</keyword>
<feature type="transmembrane region" description="Helical" evidence="16">
    <location>
        <begin position="84"/>
        <end position="105"/>
    </location>
</feature>
<dbReference type="Pfam" id="PF00211">
    <property type="entry name" value="Guanylate_cyc"/>
    <property type="match status" value="1"/>
</dbReference>
<comment type="catalytic activity">
    <reaction evidence="1">
        <text>ATP = 3',5'-cyclic AMP + diphosphate</text>
        <dbReference type="Rhea" id="RHEA:15389"/>
        <dbReference type="ChEBI" id="CHEBI:30616"/>
        <dbReference type="ChEBI" id="CHEBI:33019"/>
        <dbReference type="ChEBI" id="CHEBI:58165"/>
        <dbReference type="EC" id="4.6.1.1"/>
    </reaction>
</comment>
<dbReference type="GO" id="GO:0046872">
    <property type="term" value="F:metal ion binding"/>
    <property type="evidence" value="ECO:0007669"/>
    <property type="project" value="UniProtKB-KW"/>
</dbReference>
<dbReference type="EC" id="4.6.1.1" evidence="4"/>
<dbReference type="GO" id="GO:0005886">
    <property type="term" value="C:plasma membrane"/>
    <property type="evidence" value="ECO:0007669"/>
    <property type="project" value="TreeGrafter"/>
</dbReference>
<feature type="transmembrane region" description="Helical" evidence="16">
    <location>
        <begin position="112"/>
        <end position="132"/>
    </location>
</feature>
<proteinExistence type="inferred from homology"/>
<dbReference type="CDD" id="cd07302">
    <property type="entry name" value="CHD"/>
    <property type="match status" value="1"/>
</dbReference>
<evidence type="ECO:0000256" key="3">
    <source>
        <dbReference type="ARBA" id="ARBA00004141"/>
    </source>
</evidence>
<dbReference type="Proteomes" id="UP000469385">
    <property type="component" value="Unassembled WGS sequence"/>
</dbReference>
<evidence type="ECO:0000313" key="18">
    <source>
        <dbReference type="EMBL" id="MVQ32818.1"/>
    </source>
</evidence>
<protein>
    <recommendedName>
        <fullName evidence="4">adenylate cyclase</fullName>
        <ecNumber evidence="4">4.6.1.1</ecNumber>
    </recommendedName>
</protein>
<dbReference type="GO" id="GO:0006171">
    <property type="term" value="P:cAMP biosynthetic process"/>
    <property type="evidence" value="ECO:0007669"/>
    <property type="project" value="UniProtKB-KW"/>
</dbReference>
<dbReference type="InterPro" id="IPR029787">
    <property type="entry name" value="Nucleotide_cyclase"/>
</dbReference>
<keyword evidence="8" id="KW-0067">ATP-binding</keyword>
<dbReference type="PROSITE" id="PS50125">
    <property type="entry name" value="GUANYLATE_CYCLASE_2"/>
    <property type="match status" value="1"/>
</dbReference>
<dbReference type="EMBL" id="WSEL01000011">
    <property type="protein sequence ID" value="MVQ32818.1"/>
    <property type="molecule type" value="Genomic_DNA"/>
</dbReference>
<evidence type="ECO:0000256" key="4">
    <source>
        <dbReference type="ARBA" id="ARBA00012201"/>
    </source>
</evidence>
<dbReference type="GO" id="GO:0035556">
    <property type="term" value="P:intracellular signal transduction"/>
    <property type="evidence" value="ECO:0007669"/>
    <property type="project" value="InterPro"/>
</dbReference>
<keyword evidence="12 16" id="KW-0472">Membrane</keyword>
<dbReference type="SMART" id="SM00044">
    <property type="entry name" value="CYCc"/>
    <property type="match status" value="1"/>
</dbReference>
<dbReference type="PANTHER" id="PTHR45627">
    <property type="entry name" value="ADENYLATE CYCLASE TYPE 1"/>
    <property type="match status" value="1"/>
</dbReference>
<feature type="transmembrane region" description="Helical" evidence="16">
    <location>
        <begin position="152"/>
        <end position="175"/>
    </location>
</feature>
<evidence type="ECO:0000259" key="17">
    <source>
        <dbReference type="PROSITE" id="PS50125"/>
    </source>
</evidence>
<evidence type="ECO:0000256" key="5">
    <source>
        <dbReference type="ARBA" id="ARBA00022692"/>
    </source>
</evidence>
<evidence type="ECO:0000256" key="8">
    <source>
        <dbReference type="ARBA" id="ARBA00022840"/>
    </source>
</evidence>
<organism evidence="18 19">
    <name type="scientific">Ramlibacter pinisoli</name>
    <dbReference type="NCBI Taxonomy" id="2682844"/>
    <lineage>
        <taxon>Bacteria</taxon>
        <taxon>Pseudomonadati</taxon>
        <taxon>Pseudomonadota</taxon>
        <taxon>Betaproteobacteria</taxon>
        <taxon>Burkholderiales</taxon>
        <taxon>Comamonadaceae</taxon>
        <taxon>Ramlibacter</taxon>
    </lineage>
</organism>
<keyword evidence="7" id="KW-0547">Nucleotide-binding</keyword>
<dbReference type="SUPFAM" id="SSF55073">
    <property type="entry name" value="Nucleotide cyclase"/>
    <property type="match status" value="1"/>
</dbReference>
<comment type="similarity">
    <text evidence="14">Belongs to the adenylyl cyclase class-4/guanylyl cyclase family.</text>
</comment>
<dbReference type="Gene3D" id="3.30.70.1230">
    <property type="entry name" value="Nucleotide cyclase"/>
    <property type="match status" value="1"/>
</dbReference>
<evidence type="ECO:0000256" key="16">
    <source>
        <dbReference type="SAM" id="Phobius"/>
    </source>
</evidence>
<reference evidence="18 19" key="1">
    <citation type="submission" date="2019-12" db="EMBL/GenBank/DDBJ databases">
        <authorList>
            <person name="Huq M.A."/>
        </authorList>
    </citation>
    <scope>NUCLEOTIDE SEQUENCE [LARGE SCALE GENOMIC DNA]</scope>
    <source>
        <strain evidence="18 19">MAH-25</strain>
    </source>
</reference>
<sequence length="434" mass="46219">MVDPVFRRWLTHRSWGLMVRYCKAVAWLLPVAAIAKDVPLWLAPDPAQQARLAGLLAWQAAIGAAVYGVLLADRLLPRLRGQELALSLFCGLFMAIITWAGVTGVRTQGTGLAIYAACSTFMAAVIATPVPVRRPMYVGSLLALAWAKADSVASIEALVGFLVNPFCVVMLCLWLDRFTYSRDLALFRETQRAEAERARADEVLANALPPAVADELKRSGRVPARKIANLGVLFADLVGFTRYASQLPPEALVLTLDGVFSAFDALVEQHGVEKIKTIGDAYLAVAEDDLPALCRLALAMREAVAAYNQANGTRLAMRIGLHAGPAVAGVLGTKRFLYDVWGDTVNVASRIEAAGRAGGILVSEAVVRQAGPDFLFAPRGPVDLQGRGRLATAWLVGPRTATTPAAPIPHAQRANAAPTARAVPAGAAPRVHAA</sequence>
<accession>A0A6N8J1A1</accession>
<comment type="cofactor">
    <cofactor evidence="2">
        <name>Mg(2+)</name>
        <dbReference type="ChEBI" id="CHEBI:18420"/>
    </cofactor>
</comment>
<evidence type="ECO:0000313" key="19">
    <source>
        <dbReference type="Proteomes" id="UP000469385"/>
    </source>
</evidence>
<evidence type="ECO:0000256" key="11">
    <source>
        <dbReference type="ARBA" id="ARBA00022998"/>
    </source>
</evidence>
<dbReference type="GO" id="GO:0005524">
    <property type="term" value="F:ATP binding"/>
    <property type="evidence" value="ECO:0007669"/>
    <property type="project" value="UniProtKB-KW"/>
</dbReference>
<comment type="caution">
    <text evidence="18">The sequence shown here is derived from an EMBL/GenBank/DDBJ whole genome shotgun (WGS) entry which is preliminary data.</text>
</comment>
<keyword evidence="5 16" id="KW-0812">Transmembrane</keyword>
<evidence type="ECO:0000256" key="1">
    <source>
        <dbReference type="ARBA" id="ARBA00001593"/>
    </source>
</evidence>
<dbReference type="RefSeq" id="WP_157400932.1">
    <property type="nucleotide sequence ID" value="NZ_WSEL01000011.1"/>
</dbReference>
<comment type="subcellular location">
    <subcellularLocation>
        <location evidence="3">Membrane</location>
        <topology evidence="3">Multi-pass membrane protein</topology>
    </subcellularLocation>
</comment>